<protein>
    <recommendedName>
        <fullName evidence="4">TraB/GumN family protein</fullName>
    </recommendedName>
</protein>
<gene>
    <name evidence="2" type="ORF">HNP60_001769</name>
</gene>
<feature type="signal peptide" evidence="1">
    <location>
        <begin position="1"/>
        <end position="24"/>
    </location>
</feature>
<name>A0ABR6NEU2_9SPHN</name>
<sequence length="315" mass="34288">MRWTSFILGCALALAPCLPAPALAAPAAPSADAPTRAASAPRSVRARPALWVVRDEDTTIYLFGTIHLLKPGMRWFEGPVRAAFDKSGDVVLEIVGQDDEPEAQQMLLRRAFDPGGESLSSRLPAPSREKLQAALTANNLPPEIFDHVKPWFTTLTLTVAPLHRLGYDPQSGADRVIEAAARQAGKTLAGLETAAEQIGIFETLPDPLQVDLLVQTLDELPTLAQTIERMIDAWAKGKPDELAAIMNESVDSNPELEKRLLIDRNARWADWISTRMEKPGTVFIAVGAGHLAGDGSVQQMLKARGISARRVSRRR</sequence>
<dbReference type="Pfam" id="PF01963">
    <property type="entry name" value="TraB_PrgY_gumN"/>
    <property type="match status" value="1"/>
</dbReference>
<dbReference type="CDD" id="cd14789">
    <property type="entry name" value="Tiki"/>
    <property type="match status" value="1"/>
</dbReference>
<evidence type="ECO:0008006" key="4">
    <source>
        <dbReference type="Google" id="ProtNLM"/>
    </source>
</evidence>
<dbReference type="EMBL" id="JACHKA010000001">
    <property type="protein sequence ID" value="MBB5985795.1"/>
    <property type="molecule type" value="Genomic_DNA"/>
</dbReference>
<keyword evidence="3" id="KW-1185">Reference proteome</keyword>
<dbReference type="InterPro" id="IPR002816">
    <property type="entry name" value="TraB/PrgY/GumN_fam"/>
</dbReference>
<dbReference type="InterPro" id="IPR047111">
    <property type="entry name" value="YbaP-like"/>
</dbReference>
<dbReference type="PANTHER" id="PTHR40590:SF1">
    <property type="entry name" value="CYTOPLASMIC PROTEIN"/>
    <property type="match status" value="1"/>
</dbReference>
<evidence type="ECO:0000313" key="2">
    <source>
        <dbReference type="EMBL" id="MBB5985795.1"/>
    </source>
</evidence>
<keyword evidence="1" id="KW-0732">Signal</keyword>
<dbReference type="Proteomes" id="UP001138540">
    <property type="component" value="Unassembled WGS sequence"/>
</dbReference>
<evidence type="ECO:0000256" key="1">
    <source>
        <dbReference type="SAM" id="SignalP"/>
    </source>
</evidence>
<organism evidence="2 3">
    <name type="scientific">Sphingobium lignivorans</name>
    <dbReference type="NCBI Taxonomy" id="2735886"/>
    <lineage>
        <taxon>Bacteria</taxon>
        <taxon>Pseudomonadati</taxon>
        <taxon>Pseudomonadota</taxon>
        <taxon>Alphaproteobacteria</taxon>
        <taxon>Sphingomonadales</taxon>
        <taxon>Sphingomonadaceae</taxon>
        <taxon>Sphingobium</taxon>
    </lineage>
</organism>
<accession>A0ABR6NEU2</accession>
<dbReference type="RefSeq" id="WP_184152568.1">
    <property type="nucleotide sequence ID" value="NZ_JACHKA010000001.1"/>
</dbReference>
<dbReference type="PANTHER" id="PTHR40590">
    <property type="entry name" value="CYTOPLASMIC PROTEIN-RELATED"/>
    <property type="match status" value="1"/>
</dbReference>
<evidence type="ECO:0000313" key="3">
    <source>
        <dbReference type="Proteomes" id="UP001138540"/>
    </source>
</evidence>
<comment type="caution">
    <text evidence="2">The sequence shown here is derived from an EMBL/GenBank/DDBJ whole genome shotgun (WGS) entry which is preliminary data.</text>
</comment>
<reference evidence="2 3" key="1">
    <citation type="submission" date="2020-08" db="EMBL/GenBank/DDBJ databases">
        <title>Exploring microbial biodiversity for novel pathways involved in the catabolism of aromatic compounds derived from lignin.</title>
        <authorList>
            <person name="Elkins J."/>
        </authorList>
    </citation>
    <scope>NUCLEOTIDE SEQUENCE [LARGE SCALE GENOMIC DNA]</scope>
    <source>
        <strain evidence="2 3">B1D3A</strain>
    </source>
</reference>
<feature type="chain" id="PRO_5045046056" description="TraB/GumN family protein" evidence="1">
    <location>
        <begin position="25"/>
        <end position="315"/>
    </location>
</feature>
<proteinExistence type="predicted"/>